<accession>A0ABZ2LU91</accession>
<evidence type="ECO:0000256" key="1">
    <source>
        <dbReference type="SAM" id="SignalP"/>
    </source>
</evidence>
<name>A0ABZ2LU91_9BACT</name>
<dbReference type="RefSeq" id="WP_394824068.1">
    <property type="nucleotide sequence ID" value="NZ_CP089984.1"/>
</dbReference>
<organism evidence="2 3">
    <name type="scientific">Pendulispora albinea</name>
    <dbReference type="NCBI Taxonomy" id="2741071"/>
    <lineage>
        <taxon>Bacteria</taxon>
        <taxon>Pseudomonadati</taxon>
        <taxon>Myxococcota</taxon>
        <taxon>Myxococcia</taxon>
        <taxon>Myxococcales</taxon>
        <taxon>Sorangiineae</taxon>
        <taxon>Pendulisporaceae</taxon>
        <taxon>Pendulispora</taxon>
    </lineage>
</organism>
<evidence type="ECO:0000313" key="2">
    <source>
        <dbReference type="EMBL" id="WXB14448.1"/>
    </source>
</evidence>
<proteinExistence type="predicted"/>
<evidence type="ECO:0000313" key="3">
    <source>
        <dbReference type="Proteomes" id="UP001370348"/>
    </source>
</evidence>
<dbReference type="Proteomes" id="UP001370348">
    <property type="component" value="Chromosome"/>
</dbReference>
<keyword evidence="1" id="KW-0732">Signal</keyword>
<sequence>MRKLRTIGSSTAAVLLAVLLSSFVGEPSAHADDTIKHPGDHPDYKLELEPHGLFAWEDFYGGTGFGAGGRFTIPVVHNGFVPSINNSIGISFGLDLVHYSGCYYRGAFGEVGCGANYLFFPVAMQWNFYVAERWSVAGEPGLFIYHGFFDDDYCGPGISCGRPDRTGLRPMFSVLGRYHFNEKISLTMRVGYPTFSIGASFFL</sequence>
<gene>
    <name evidence="2" type="ORF">LZC94_42315</name>
</gene>
<protein>
    <recommendedName>
        <fullName evidence="4">Secreted protein</fullName>
    </recommendedName>
</protein>
<evidence type="ECO:0008006" key="4">
    <source>
        <dbReference type="Google" id="ProtNLM"/>
    </source>
</evidence>
<feature type="chain" id="PRO_5047236098" description="Secreted protein" evidence="1">
    <location>
        <begin position="32"/>
        <end position="203"/>
    </location>
</feature>
<feature type="signal peptide" evidence="1">
    <location>
        <begin position="1"/>
        <end position="31"/>
    </location>
</feature>
<dbReference type="EMBL" id="CP089984">
    <property type="protein sequence ID" value="WXB14448.1"/>
    <property type="molecule type" value="Genomic_DNA"/>
</dbReference>
<reference evidence="2 3" key="1">
    <citation type="submission" date="2021-12" db="EMBL/GenBank/DDBJ databases">
        <title>Discovery of the Pendulisporaceae a myxobacterial family with distinct sporulation behavior and unique specialized metabolism.</title>
        <authorList>
            <person name="Garcia R."/>
            <person name="Popoff A."/>
            <person name="Bader C.D."/>
            <person name="Loehr J."/>
            <person name="Walesch S."/>
            <person name="Walt C."/>
            <person name="Boldt J."/>
            <person name="Bunk B."/>
            <person name="Haeckl F.J.F.P.J."/>
            <person name="Gunesch A.P."/>
            <person name="Birkelbach J."/>
            <person name="Nuebel U."/>
            <person name="Pietschmann T."/>
            <person name="Bach T."/>
            <person name="Mueller R."/>
        </authorList>
    </citation>
    <scope>NUCLEOTIDE SEQUENCE [LARGE SCALE GENOMIC DNA]</scope>
    <source>
        <strain evidence="2 3">MSr11954</strain>
    </source>
</reference>
<keyword evidence="3" id="KW-1185">Reference proteome</keyword>